<reference evidence="2" key="1">
    <citation type="journal article" date="2023" name="Science">
        <title>Genome structures resolve the early diversification of teleost fishes.</title>
        <authorList>
            <person name="Parey E."/>
            <person name="Louis A."/>
            <person name="Montfort J."/>
            <person name="Bouchez O."/>
            <person name="Roques C."/>
            <person name="Iampietro C."/>
            <person name="Lluch J."/>
            <person name="Castinel A."/>
            <person name="Donnadieu C."/>
            <person name="Desvignes T."/>
            <person name="Floi Bucao C."/>
            <person name="Jouanno E."/>
            <person name="Wen M."/>
            <person name="Mejri S."/>
            <person name="Dirks R."/>
            <person name="Jansen H."/>
            <person name="Henkel C."/>
            <person name="Chen W.J."/>
            <person name="Zahm M."/>
            <person name="Cabau C."/>
            <person name="Klopp C."/>
            <person name="Thompson A.W."/>
            <person name="Robinson-Rechavi M."/>
            <person name="Braasch I."/>
            <person name="Lecointre G."/>
            <person name="Bobe J."/>
            <person name="Postlethwait J.H."/>
            <person name="Berthelot C."/>
            <person name="Roest Crollius H."/>
            <person name="Guiguen Y."/>
        </authorList>
    </citation>
    <scope>NUCLEOTIDE SEQUENCE</scope>
    <source>
        <strain evidence="2">NC1722</strain>
    </source>
</reference>
<gene>
    <name evidence="2" type="ORF">AAFF_G00436930</name>
</gene>
<keyword evidence="3" id="KW-1185">Reference proteome</keyword>
<dbReference type="AlphaFoldDB" id="A0AAD7WIW0"/>
<sequence length="103" mass="10589">MAAVEKASQKEQQTTGTAAMALGCQSARVGIDPAACCDDAFCHPQTAETSRGHTETAATASISHKRGSDGDARTTGTLVERDDEPPRAEQGATRGGDSAVRVT</sequence>
<proteinExistence type="predicted"/>
<dbReference type="Proteomes" id="UP001221898">
    <property type="component" value="Unassembled WGS sequence"/>
</dbReference>
<dbReference type="PROSITE" id="PS51257">
    <property type="entry name" value="PROKAR_LIPOPROTEIN"/>
    <property type="match status" value="1"/>
</dbReference>
<name>A0AAD7WIW0_9TELE</name>
<feature type="region of interest" description="Disordered" evidence="1">
    <location>
        <begin position="45"/>
        <end position="103"/>
    </location>
</feature>
<comment type="caution">
    <text evidence="2">The sequence shown here is derived from an EMBL/GenBank/DDBJ whole genome shotgun (WGS) entry which is preliminary data.</text>
</comment>
<evidence type="ECO:0000313" key="3">
    <source>
        <dbReference type="Proteomes" id="UP001221898"/>
    </source>
</evidence>
<accession>A0AAD7WIW0</accession>
<evidence type="ECO:0000313" key="2">
    <source>
        <dbReference type="EMBL" id="KAJ8397694.1"/>
    </source>
</evidence>
<organism evidence="2 3">
    <name type="scientific">Aldrovandia affinis</name>
    <dbReference type="NCBI Taxonomy" id="143900"/>
    <lineage>
        <taxon>Eukaryota</taxon>
        <taxon>Metazoa</taxon>
        <taxon>Chordata</taxon>
        <taxon>Craniata</taxon>
        <taxon>Vertebrata</taxon>
        <taxon>Euteleostomi</taxon>
        <taxon>Actinopterygii</taxon>
        <taxon>Neopterygii</taxon>
        <taxon>Teleostei</taxon>
        <taxon>Notacanthiformes</taxon>
        <taxon>Halosauridae</taxon>
        <taxon>Aldrovandia</taxon>
    </lineage>
</organism>
<evidence type="ECO:0000256" key="1">
    <source>
        <dbReference type="SAM" id="MobiDB-lite"/>
    </source>
</evidence>
<protein>
    <submittedName>
        <fullName evidence="2">Uncharacterized protein</fullName>
    </submittedName>
</protein>
<dbReference type="EMBL" id="JAINUG010000096">
    <property type="protein sequence ID" value="KAJ8397694.1"/>
    <property type="molecule type" value="Genomic_DNA"/>
</dbReference>